<gene>
    <name evidence="15" type="ORF">E4U60_007458</name>
</gene>
<dbReference type="PANTHER" id="PTHR11177">
    <property type="entry name" value="CHITINASE"/>
    <property type="match status" value="1"/>
</dbReference>
<dbReference type="EC" id="3.2.1.14" evidence="4"/>
<dbReference type="OrthoDB" id="76388at2759"/>
<evidence type="ECO:0000256" key="2">
    <source>
        <dbReference type="ARBA" id="ARBA00004613"/>
    </source>
</evidence>
<evidence type="ECO:0000256" key="5">
    <source>
        <dbReference type="ARBA" id="ARBA00022525"/>
    </source>
</evidence>
<evidence type="ECO:0000256" key="10">
    <source>
        <dbReference type="ARBA" id="ARBA00023295"/>
    </source>
</evidence>
<dbReference type="InterPro" id="IPR017853">
    <property type="entry name" value="GH"/>
</dbReference>
<dbReference type="InterPro" id="IPR011583">
    <property type="entry name" value="Chitinase_II/V-like_cat"/>
</dbReference>
<name>A0A9P7MFK8_9HYPO</name>
<evidence type="ECO:0000256" key="1">
    <source>
        <dbReference type="ARBA" id="ARBA00000822"/>
    </source>
</evidence>
<dbReference type="InterPro" id="IPR029070">
    <property type="entry name" value="Chitinase_insertion_sf"/>
</dbReference>
<evidence type="ECO:0000256" key="13">
    <source>
        <dbReference type="SAM" id="SignalP"/>
    </source>
</evidence>
<dbReference type="GO" id="GO:0000272">
    <property type="term" value="P:polysaccharide catabolic process"/>
    <property type="evidence" value="ECO:0007669"/>
    <property type="project" value="UniProtKB-KW"/>
</dbReference>
<evidence type="ECO:0000256" key="8">
    <source>
        <dbReference type="ARBA" id="ARBA00023026"/>
    </source>
</evidence>
<dbReference type="Proteomes" id="UP000706124">
    <property type="component" value="Unassembled WGS sequence"/>
</dbReference>
<dbReference type="Gene3D" id="3.10.50.10">
    <property type="match status" value="1"/>
</dbReference>
<dbReference type="Gene3D" id="3.20.20.80">
    <property type="entry name" value="Glycosidases"/>
    <property type="match status" value="1"/>
</dbReference>
<evidence type="ECO:0000313" key="16">
    <source>
        <dbReference type="Proteomes" id="UP000706124"/>
    </source>
</evidence>
<comment type="catalytic activity">
    <reaction evidence="1">
        <text>Random endo-hydrolysis of N-acetyl-beta-D-glucosaminide (1-&gt;4)-beta-linkages in chitin and chitodextrins.</text>
        <dbReference type="EC" id="3.2.1.14"/>
    </reaction>
</comment>
<sequence length="437" mass="48330">MHLISTLSWLAVGASAFSLNHPSNAEVEARSHPYGRWGKEAPKAVGYYGNWDIYAAKFFVNDIPASQLTHLAYAFANINNQTGECILSDTWADLQYAYPGDVTNSTGTNVFGNVKQMYLLKKKYRNLKTTLSIGGWTYRVNFPPMLASEKTRAEFVRSSVKLVEDLGFDGLDIDYEYVDGSKEAAQMVDLLRSLREALDELKVATQATAPFLLTYASPAGKAHYTQLDFEKMTPYVDFYNFMAVDYMGPGFSNNSGYLDNVFADKKNRNATDFDTASGIHYYLHEGKVPGNKIVLQNPLYGRAFNGTSGIGKPFVDAGTLGSLGTAGTWSYKDLPIPGFNATVINNYVVGGSYTYDAAKQYLVAIDTPEMARFKASYVKKMKLGGTAWWEVSQDRSDSSSLISATVKAYGGVAALEQRQNNLQYPKSIYDNIRNGMN</sequence>
<feature type="domain" description="GH18" evidence="14">
    <location>
        <begin position="42"/>
        <end position="412"/>
    </location>
</feature>
<evidence type="ECO:0000256" key="9">
    <source>
        <dbReference type="ARBA" id="ARBA00023277"/>
    </source>
</evidence>
<evidence type="ECO:0000256" key="7">
    <source>
        <dbReference type="ARBA" id="ARBA00023024"/>
    </source>
</evidence>
<dbReference type="SMART" id="SM00636">
    <property type="entry name" value="Glyco_18"/>
    <property type="match status" value="1"/>
</dbReference>
<dbReference type="GO" id="GO:0006032">
    <property type="term" value="P:chitin catabolic process"/>
    <property type="evidence" value="ECO:0007669"/>
    <property type="project" value="UniProtKB-KW"/>
</dbReference>
<keyword evidence="6 12" id="KW-0378">Hydrolase</keyword>
<evidence type="ECO:0000256" key="3">
    <source>
        <dbReference type="ARBA" id="ARBA00008682"/>
    </source>
</evidence>
<keyword evidence="16" id="KW-1185">Reference proteome</keyword>
<comment type="similarity">
    <text evidence="3">Belongs to the glycosyl hydrolase 18 family. Chitinase class V subfamily.</text>
</comment>
<dbReference type="CDD" id="cd06548">
    <property type="entry name" value="GH18_chitinase"/>
    <property type="match status" value="1"/>
</dbReference>
<dbReference type="AlphaFoldDB" id="A0A9P7MFK8"/>
<dbReference type="GO" id="GO:0008061">
    <property type="term" value="F:chitin binding"/>
    <property type="evidence" value="ECO:0007669"/>
    <property type="project" value="InterPro"/>
</dbReference>
<dbReference type="PROSITE" id="PS51910">
    <property type="entry name" value="GH18_2"/>
    <property type="match status" value="1"/>
</dbReference>
<comment type="caution">
    <text evidence="15">The sequence shown here is derived from an EMBL/GenBank/DDBJ whole genome shotgun (WGS) entry which is preliminary data.</text>
</comment>
<dbReference type="PANTHER" id="PTHR11177:SF317">
    <property type="entry name" value="CHITINASE 12-RELATED"/>
    <property type="match status" value="1"/>
</dbReference>
<keyword evidence="10 12" id="KW-0326">Glycosidase</keyword>
<dbReference type="Pfam" id="PF00704">
    <property type="entry name" value="Glyco_hydro_18"/>
    <property type="match status" value="1"/>
</dbReference>
<dbReference type="GO" id="GO:0005576">
    <property type="term" value="C:extracellular region"/>
    <property type="evidence" value="ECO:0007669"/>
    <property type="project" value="UniProtKB-SubCell"/>
</dbReference>
<evidence type="ECO:0000256" key="6">
    <source>
        <dbReference type="ARBA" id="ARBA00022801"/>
    </source>
</evidence>
<dbReference type="InterPro" id="IPR001579">
    <property type="entry name" value="Glyco_hydro_18_chit_AS"/>
</dbReference>
<proteinExistence type="inferred from homology"/>
<feature type="signal peptide" evidence="13">
    <location>
        <begin position="1"/>
        <end position="16"/>
    </location>
</feature>
<keyword evidence="13" id="KW-0732">Signal</keyword>
<comment type="subcellular location">
    <subcellularLocation>
        <location evidence="2">Secreted</location>
    </subcellularLocation>
</comment>
<dbReference type="SUPFAM" id="SSF54556">
    <property type="entry name" value="Chitinase insertion domain"/>
    <property type="match status" value="1"/>
</dbReference>
<evidence type="ECO:0000259" key="14">
    <source>
        <dbReference type="PROSITE" id="PS51910"/>
    </source>
</evidence>
<keyword evidence="9" id="KW-0119">Carbohydrate metabolism</keyword>
<reference evidence="15 16" key="1">
    <citation type="journal article" date="2020" name="bioRxiv">
        <title>Whole genome comparisons of ergot fungi reveals the divergence and evolution of species within the genus Claviceps are the result of varying mechanisms driving genome evolution and host range expansion.</title>
        <authorList>
            <person name="Wyka S.A."/>
            <person name="Mondo S.J."/>
            <person name="Liu M."/>
            <person name="Dettman J."/>
            <person name="Nalam V."/>
            <person name="Broders K.D."/>
        </authorList>
    </citation>
    <scope>NUCLEOTIDE SEQUENCE [LARGE SCALE GENOMIC DNA]</scope>
    <source>
        <strain evidence="15 16">CCC 1485</strain>
    </source>
</reference>
<dbReference type="EMBL" id="SRPO01000084">
    <property type="protein sequence ID" value="KAG5942223.1"/>
    <property type="molecule type" value="Genomic_DNA"/>
</dbReference>
<dbReference type="PROSITE" id="PS01095">
    <property type="entry name" value="GH18_1"/>
    <property type="match status" value="1"/>
</dbReference>
<dbReference type="GO" id="GO:0008843">
    <property type="term" value="F:endochitinase activity"/>
    <property type="evidence" value="ECO:0007669"/>
    <property type="project" value="UniProtKB-EC"/>
</dbReference>
<dbReference type="InterPro" id="IPR050314">
    <property type="entry name" value="Glycosyl_Hydrlase_18"/>
</dbReference>
<dbReference type="SUPFAM" id="SSF51445">
    <property type="entry name" value="(Trans)glycosidases"/>
    <property type="match status" value="1"/>
</dbReference>
<evidence type="ECO:0000256" key="4">
    <source>
        <dbReference type="ARBA" id="ARBA00012729"/>
    </source>
</evidence>
<keyword evidence="8" id="KW-0843">Virulence</keyword>
<keyword evidence="7" id="KW-0146">Chitin degradation</keyword>
<organism evidence="15 16">
    <name type="scientific">Claviceps pazoutovae</name>
    <dbReference type="NCBI Taxonomy" id="1649127"/>
    <lineage>
        <taxon>Eukaryota</taxon>
        <taxon>Fungi</taxon>
        <taxon>Dikarya</taxon>
        <taxon>Ascomycota</taxon>
        <taxon>Pezizomycotina</taxon>
        <taxon>Sordariomycetes</taxon>
        <taxon>Hypocreomycetidae</taxon>
        <taxon>Hypocreales</taxon>
        <taxon>Clavicipitaceae</taxon>
        <taxon>Claviceps</taxon>
    </lineage>
</organism>
<accession>A0A9P7MFK8</accession>
<feature type="chain" id="PRO_5040447785" description="chitinase" evidence="13">
    <location>
        <begin position="17"/>
        <end position="437"/>
    </location>
</feature>
<evidence type="ECO:0000313" key="15">
    <source>
        <dbReference type="EMBL" id="KAG5942223.1"/>
    </source>
</evidence>
<evidence type="ECO:0000256" key="11">
    <source>
        <dbReference type="ARBA" id="ARBA00023326"/>
    </source>
</evidence>
<keyword evidence="11" id="KW-0624">Polysaccharide degradation</keyword>
<dbReference type="InterPro" id="IPR001223">
    <property type="entry name" value="Glyco_hydro18_cat"/>
</dbReference>
<keyword evidence="5" id="KW-0964">Secreted</keyword>
<protein>
    <recommendedName>
        <fullName evidence="4">chitinase</fullName>
        <ecNumber evidence="4">3.2.1.14</ecNumber>
    </recommendedName>
</protein>
<evidence type="ECO:0000256" key="12">
    <source>
        <dbReference type="RuleBase" id="RU000489"/>
    </source>
</evidence>